<dbReference type="Pfam" id="PF05922">
    <property type="entry name" value="Inhibitor_I9"/>
    <property type="match status" value="1"/>
</dbReference>
<comment type="similarity">
    <text evidence="1 7">Belongs to the peptidase S8 family.</text>
</comment>
<dbReference type="Proteomes" id="UP000825729">
    <property type="component" value="Unassembled WGS sequence"/>
</dbReference>
<dbReference type="CDD" id="cd02120">
    <property type="entry name" value="PA_subtilisin_like"/>
    <property type="match status" value="1"/>
</dbReference>
<dbReference type="InterPro" id="IPR037045">
    <property type="entry name" value="S8pro/Inhibitor_I9_sf"/>
</dbReference>
<dbReference type="GO" id="GO:0006508">
    <property type="term" value="P:proteolysis"/>
    <property type="evidence" value="ECO:0007669"/>
    <property type="project" value="UniProtKB-KW"/>
</dbReference>
<sequence length="768" mass="82154">MGFYASFLFARLLSLVLLFQTTPVFASRKPYVVYLGEHSHGFEASSVDYGRVTDSHRSFLGSHLGSTLKAEIALIYSYTKYIDGFAASLEEEEADAIRQHPDVISVFASKTRRLHTTRTWGFMDLERDGRVPAESIWSNARFGEDAIIANLDTGVWPESESFRDEGMGPVPRKWKGICESDATGPHCNRKLIGMRAYSKGFEAKNGALNASERVPRDREGHGSHTLSTAGGAAVAGASIFGGYAKGTARGGSPAARVASYKVCWSSPKETGCNDADILAAFDRAIHDGVDVISVSLGGLPADYFQDGIAIGSFHAVKHGIVVVCSAGNDGPTPGTATNLAPWIITVGASTLDRSFTSLVDLGNHKQLQGQSLANVRMQKGFYPLINSVDAKLHSSNVTAAQLCFKGALDAKKVKGKVVACLRGVNPRMDKGIEVYLAGGLGMILANDEANGDSLNADPHFLPAAHITYSDGLALYAYINSTKSPVAHIGPIETAFGSKPAPLMAAFSSQGPNTITPEILKPDVTAPGVGVLAAYSRAVGPTGNPLDKRRVSFNILSGTSMACPHVSGVVGLLKTLHPHWTPAAIRSAIMTTAKSRDNAMEPIRNSSLSKATPFSYGAGHIRPNRAQDPGLVYDLSTGDYLTFLCSLGYNSSQVAAFSKGYKCPLKSSTVLDLNYPSVTVPNLVKPITITRTLKNVGSPGTYKVRVHRPRGVSASVEPERLTFEKVGEVKSYKVTLARKYEKIIRGDYVYGKITWSDGVHYVSSPVVVS</sequence>
<feature type="domain" description="Inhibitor I9" evidence="11">
    <location>
        <begin position="31"/>
        <end position="115"/>
    </location>
</feature>
<dbReference type="PANTHER" id="PTHR10795">
    <property type="entry name" value="PROPROTEIN CONVERTASE SUBTILISIN/KEXIN"/>
    <property type="match status" value="1"/>
</dbReference>
<evidence type="ECO:0000256" key="2">
    <source>
        <dbReference type="ARBA" id="ARBA00022670"/>
    </source>
</evidence>
<dbReference type="InterPro" id="IPR000209">
    <property type="entry name" value="Peptidase_S8/S53_dom"/>
</dbReference>
<dbReference type="Gene3D" id="3.30.70.80">
    <property type="entry name" value="Peptidase S8 propeptide/proteinase inhibitor I9"/>
    <property type="match status" value="1"/>
</dbReference>
<dbReference type="InterPro" id="IPR036852">
    <property type="entry name" value="Peptidase_S8/S53_dom_sf"/>
</dbReference>
<keyword evidence="2 7" id="KW-0645">Protease</keyword>
<dbReference type="SUPFAM" id="SSF52743">
    <property type="entry name" value="Subtilisin-like"/>
    <property type="match status" value="1"/>
</dbReference>
<feature type="active site" description="Charge relay system" evidence="6 7">
    <location>
        <position position="152"/>
    </location>
</feature>
<keyword evidence="3 8" id="KW-0732">Signal</keyword>
<keyword evidence="5 7" id="KW-0720">Serine protease</keyword>
<dbReference type="GO" id="GO:0004252">
    <property type="term" value="F:serine-type endopeptidase activity"/>
    <property type="evidence" value="ECO:0007669"/>
    <property type="project" value="UniProtKB-UniRule"/>
</dbReference>
<evidence type="ECO:0000256" key="1">
    <source>
        <dbReference type="ARBA" id="ARBA00011073"/>
    </source>
</evidence>
<dbReference type="FunFam" id="3.40.50.200:FF:000006">
    <property type="entry name" value="Subtilisin-like protease SBT1.5"/>
    <property type="match status" value="1"/>
</dbReference>
<dbReference type="FunFam" id="3.30.70.80:FF:000002">
    <property type="entry name" value="Subtilisin-like protease SBT5.3"/>
    <property type="match status" value="1"/>
</dbReference>
<dbReference type="EMBL" id="JAINDJ010000004">
    <property type="protein sequence ID" value="KAG9448783.1"/>
    <property type="molecule type" value="Genomic_DNA"/>
</dbReference>
<comment type="caution">
    <text evidence="13">The sequence shown here is derived from an EMBL/GenBank/DDBJ whole genome shotgun (WGS) entry which is preliminary data.</text>
</comment>
<accession>A0AAV7EJ32</accession>
<dbReference type="FunFam" id="2.60.40.2310:FF:000001">
    <property type="entry name" value="Subtilisin-like protease SBT1.5"/>
    <property type="match status" value="1"/>
</dbReference>
<reference evidence="13 14" key="1">
    <citation type="submission" date="2021-07" db="EMBL/GenBank/DDBJ databases">
        <title>The Aristolochia fimbriata genome: insights into angiosperm evolution, floral development and chemical biosynthesis.</title>
        <authorList>
            <person name="Jiao Y."/>
        </authorList>
    </citation>
    <scope>NUCLEOTIDE SEQUENCE [LARGE SCALE GENOMIC DNA]</scope>
    <source>
        <strain evidence="13">IBCAS-2021</strain>
        <tissue evidence="13">Leaf</tissue>
    </source>
</reference>
<evidence type="ECO:0008006" key="15">
    <source>
        <dbReference type="Google" id="ProtNLM"/>
    </source>
</evidence>
<dbReference type="AlphaFoldDB" id="A0AAV7EJ32"/>
<feature type="domain" description="Peptidase S8/S53" evidence="9">
    <location>
        <begin position="143"/>
        <end position="617"/>
    </location>
</feature>
<dbReference type="FunFam" id="3.50.30.30:FF:000005">
    <property type="entry name" value="subtilisin-like protease SBT1.5"/>
    <property type="match status" value="1"/>
</dbReference>
<name>A0AAV7EJ32_ARIFI</name>
<evidence type="ECO:0000313" key="14">
    <source>
        <dbReference type="Proteomes" id="UP000825729"/>
    </source>
</evidence>
<dbReference type="PROSITE" id="PS00138">
    <property type="entry name" value="SUBTILASE_SER"/>
    <property type="match status" value="1"/>
</dbReference>
<dbReference type="Pfam" id="PF17766">
    <property type="entry name" value="fn3_6"/>
    <property type="match status" value="1"/>
</dbReference>
<evidence type="ECO:0000256" key="6">
    <source>
        <dbReference type="PIRSR" id="PIRSR615500-1"/>
    </source>
</evidence>
<dbReference type="Gene3D" id="2.60.40.2310">
    <property type="match status" value="1"/>
</dbReference>
<dbReference type="InterPro" id="IPR010259">
    <property type="entry name" value="S8pro/Inhibitor_I9"/>
</dbReference>
<dbReference type="InterPro" id="IPR045051">
    <property type="entry name" value="SBT"/>
</dbReference>
<feature type="active site" description="Charge relay system" evidence="6 7">
    <location>
        <position position="559"/>
    </location>
</feature>
<dbReference type="InterPro" id="IPR041469">
    <property type="entry name" value="Subtilisin-like_FN3"/>
</dbReference>
<feature type="domain" description="Subtilisin-like protease fibronectin type-III" evidence="12">
    <location>
        <begin position="671"/>
        <end position="767"/>
    </location>
</feature>
<evidence type="ECO:0000313" key="13">
    <source>
        <dbReference type="EMBL" id="KAG9448783.1"/>
    </source>
</evidence>
<evidence type="ECO:0000259" key="12">
    <source>
        <dbReference type="Pfam" id="PF17766"/>
    </source>
</evidence>
<feature type="chain" id="PRO_5043496352" description="Subtilisin-like protease SBT5.3" evidence="8">
    <location>
        <begin position="27"/>
        <end position="768"/>
    </location>
</feature>
<protein>
    <recommendedName>
        <fullName evidence="15">Subtilisin-like protease SBT5.3</fullName>
    </recommendedName>
</protein>
<feature type="active site" description="Charge relay system" evidence="6 7">
    <location>
        <position position="221"/>
    </location>
</feature>
<evidence type="ECO:0000256" key="4">
    <source>
        <dbReference type="ARBA" id="ARBA00022801"/>
    </source>
</evidence>
<evidence type="ECO:0000256" key="7">
    <source>
        <dbReference type="PROSITE-ProRule" id="PRU01240"/>
    </source>
</evidence>
<evidence type="ECO:0000256" key="5">
    <source>
        <dbReference type="ARBA" id="ARBA00022825"/>
    </source>
</evidence>
<evidence type="ECO:0000259" key="11">
    <source>
        <dbReference type="Pfam" id="PF05922"/>
    </source>
</evidence>
<feature type="domain" description="PA" evidence="10">
    <location>
        <begin position="400"/>
        <end position="474"/>
    </location>
</feature>
<dbReference type="Gene3D" id="3.40.50.200">
    <property type="entry name" value="Peptidase S8/S53 domain"/>
    <property type="match status" value="1"/>
</dbReference>
<evidence type="ECO:0000259" key="9">
    <source>
        <dbReference type="Pfam" id="PF00082"/>
    </source>
</evidence>
<proteinExistence type="inferred from homology"/>
<dbReference type="InterPro" id="IPR015500">
    <property type="entry name" value="Peptidase_S8_subtilisin-rel"/>
</dbReference>
<gene>
    <name evidence="13" type="ORF">H6P81_008748</name>
</gene>
<dbReference type="Pfam" id="PF02225">
    <property type="entry name" value="PA"/>
    <property type="match status" value="1"/>
</dbReference>
<dbReference type="CDD" id="cd04852">
    <property type="entry name" value="Peptidases_S8_3"/>
    <property type="match status" value="1"/>
</dbReference>
<dbReference type="Gene3D" id="3.50.30.30">
    <property type="match status" value="1"/>
</dbReference>
<dbReference type="InterPro" id="IPR034197">
    <property type="entry name" value="Peptidases_S8_3"/>
</dbReference>
<dbReference type="InterPro" id="IPR023828">
    <property type="entry name" value="Peptidase_S8_Ser-AS"/>
</dbReference>
<dbReference type="InterPro" id="IPR003137">
    <property type="entry name" value="PA_domain"/>
</dbReference>
<dbReference type="Pfam" id="PF00082">
    <property type="entry name" value="Peptidase_S8"/>
    <property type="match status" value="1"/>
</dbReference>
<feature type="signal peptide" evidence="8">
    <location>
        <begin position="1"/>
        <end position="26"/>
    </location>
</feature>
<organism evidence="13 14">
    <name type="scientific">Aristolochia fimbriata</name>
    <name type="common">White veined hardy Dutchman's pipe vine</name>
    <dbReference type="NCBI Taxonomy" id="158543"/>
    <lineage>
        <taxon>Eukaryota</taxon>
        <taxon>Viridiplantae</taxon>
        <taxon>Streptophyta</taxon>
        <taxon>Embryophyta</taxon>
        <taxon>Tracheophyta</taxon>
        <taxon>Spermatophyta</taxon>
        <taxon>Magnoliopsida</taxon>
        <taxon>Magnoliidae</taxon>
        <taxon>Piperales</taxon>
        <taxon>Aristolochiaceae</taxon>
        <taxon>Aristolochia</taxon>
    </lineage>
</organism>
<keyword evidence="14" id="KW-1185">Reference proteome</keyword>
<dbReference type="PRINTS" id="PR00723">
    <property type="entry name" value="SUBTILISIN"/>
</dbReference>
<evidence type="ECO:0000256" key="8">
    <source>
        <dbReference type="SAM" id="SignalP"/>
    </source>
</evidence>
<evidence type="ECO:0000256" key="3">
    <source>
        <dbReference type="ARBA" id="ARBA00022729"/>
    </source>
</evidence>
<evidence type="ECO:0000259" key="10">
    <source>
        <dbReference type="Pfam" id="PF02225"/>
    </source>
</evidence>
<dbReference type="PROSITE" id="PS51892">
    <property type="entry name" value="SUBTILASE"/>
    <property type="match status" value="1"/>
</dbReference>
<keyword evidence="4 7" id="KW-0378">Hydrolase</keyword>